<keyword evidence="1 2" id="KW-0597">Phosphoprotein</keyword>
<protein>
    <submittedName>
        <fullName evidence="4">Response regulator receiver protein</fullName>
    </submittedName>
</protein>
<dbReference type="SUPFAM" id="SSF52172">
    <property type="entry name" value="CheY-like"/>
    <property type="match status" value="1"/>
</dbReference>
<proteinExistence type="predicted"/>
<gene>
    <name evidence="4" type="ordered locus">A2cp1_0634</name>
</gene>
<dbReference type="CDD" id="cd00156">
    <property type="entry name" value="REC"/>
    <property type="match status" value="1"/>
</dbReference>
<accession>B8JCW3</accession>
<dbReference type="RefSeq" id="WP_012632033.1">
    <property type="nucleotide sequence ID" value="NC_011891.1"/>
</dbReference>
<dbReference type="Pfam" id="PF00072">
    <property type="entry name" value="Response_reg"/>
    <property type="match status" value="1"/>
</dbReference>
<evidence type="ECO:0000256" key="2">
    <source>
        <dbReference type="PROSITE-ProRule" id="PRU00169"/>
    </source>
</evidence>
<dbReference type="PROSITE" id="PS50110">
    <property type="entry name" value="RESPONSE_REGULATORY"/>
    <property type="match status" value="1"/>
</dbReference>
<dbReference type="AlphaFoldDB" id="B8JCW3"/>
<dbReference type="EMBL" id="CP001359">
    <property type="protein sequence ID" value="ACL63991.1"/>
    <property type="molecule type" value="Genomic_DNA"/>
</dbReference>
<organism evidence="4 5">
    <name type="scientific">Anaeromyxobacter dehalogenans (strain ATCC BAA-258 / DSM 21875 / 2CP-1)</name>
    <dbReference type="NCBI Taxonomy" id="455488"/>
    <lineage>
        <taxon>Bacteria</taxon>
        <taxon>Pseudomonadati</taxon>
        <taxon>Myxococcota</taxon>
        <taxon>Myxococcia</taxon>
        <taxon>Myxococcales</taxon>
        <taxon>Cystobacterineae</taxon>
        <taxon>Anaeromyxobacteraceae</taxon>
        <taxon>Anaeromyxobacter</taxon>
    </lineage>
</organism>
<dbReference type="InterPro" id="IPR011006">
    <property type="entry name" value="CheY-like_superfamily"/>
</dbReference>
<dbReference type="InterPro" id="IPR001789">
    <property type="entry name" value="Sig_transdc_resp-reg_receiver"/>
</dbReference>
<dbReference type="Proteomes" id="UP000007089">
    <property type="component" value="Chromosome"/>
</dbReference>
<reference evidence="4" key="1">
    <citation type="submission" date="2009-01" db="EMBL/GenBank/DDBJ databases">
        <title>Complete sequence of Anaeromyxobacter dehalogenans 2CP-1.</title>
        <authorList>
            <consortium name="US DOE Joint Genome Institute"/>
            <person name="Lucas S."/>
            <person name="Copeland A."/>
            <person name="Lapidus A."/>
            <person name="Glavina del Rio T."/>
            <person name="Dalin E."/>
            <person name="Tice H."/>
            <person name="Bruce D."/>
            <person name="Goodwin L."/>
            <person name="Pitluck S."/>
            <person name="Saunders E."/>
            <person name="Brettin T."/>
            <person name="Detter J.C."/>
            <person name="Han C."/>
            <person name="Larimer F."/>
            <person name="Land M."/>
            <person name="Hauser L."/>
            <person name="Kyrpides N."/>
            <person name="Ovchinnikova G."/>
            <person name="Beliaev A.S."/>
            <person name="Richardson P."/>
        </authorList>
    </citation>
    <scope>NUCLEOTIDE SEQUENCE</scope>
    <source>
        <strain evidence="4">2CP-1</strain>
    </source>
</reference>
<evidence type="ECO:0000313" key="5">
    <source>
        <dbReference type="Proteomes" id="UP000007089"/>
    </source>
</evidence>
<dbReference type="HOGENOM" id="CLU_1202789_0_0_7"/>
<feature type="modified residue" description="4-aspartylphosphate" evidence="2">
    <location>
        <position position="165"/>
    </location>
</feature>
<feature type="domain" description="Response regulatory" evidence="3">
    <location>
        <begin position="114"/>
        <end position="230"/>
    </location>
</feature>
<evidence type="ECO:0000256" key="1">
    <source>
        <dbReference type="ARBA" id="ARBA00022553"/>
    </source>
</evidence>
<dbReference type="KEGG" id="acp:A2cp1_0634"/>
<dbReference type="InterPro" id="IPR050595">
    <property type="entry name" value="Bact_response_regulator"/>
</dbReference>
<evidence type="ECO:0000259" key="3">
    <source>
        <dbReference type="PROSITE" id="PS50110"/>
    </source>
</evidence>
<name>B8JCW3_ANAD2</name>
<keyword evidence="5" id="KW-1185">Reference proteome</keyword>
<dbReference type="PANTHER" id="PTHR44591:SF3">
    <property type="entry name" value="RESPONSE REGULATORY DOMAIN-CONTAINING PROTEIN"/>
    <property type="match status" value="1"/>
</dbReference>
<dbReference type="SMART" id="SM00448">
    <property type="entry name" value="REC"/>
    <property type="match status" value="1"/>
</dbReference>
<dbReference type="GO" id="GO:0000160">
    <property type="term" value="P:phosphorelay signal transduction system"/>
    <property type="evidence" value="ECO:0007669"/>
    <property type="project" value="InterPro"/>
</dbReference>
<sequence>MKVLICCESEIILQVTGMALEAAGHQVALEREPHALLPHVQGAAALLVDAGRARQAPALLRDRGFAGRSLLVGEGAQEELTRAAAELTLDGAVASPATDDFAQRFTAAVGARRRVLIVDDSEIVARLLQEELEAKGFEIHYAPDAEKATSIILKRQTRPDLILLDVNMPKVDGGQFCRFVKKNERFRSIKVLFCSGEDKEKVQRLVAECGADGFLSKGELLGKWIAENAG</sequence>
<evidence type="ECO:0000313" key="4">
    <source>
        <dbReference type="EMBL" id="ACL63991.1"/>
    </source>
</evidence>
<dbReference type="PANTHER" id="PTHR44591">
    <property type="entry name" value="STRESS RESPONSE REGULATOR PROTEIN 1"/>
    <property type="match status" value="1"/>
</dbReference>
<dbReference type="Gene3D" id="3.40.50.2300">
    <property type="match status" value="1"/>
</dbReference>